<dbReference type="InParanoid" id="A0A067R290"/>
<dbReference type="EMBL" id="KK852979">
    <property type="protein sequence ID" value="KDR13035.1"/>
    <property type="molecule type" value="Genomic_DNA"/>
</dbReference>
<sequence length="67" mass="7309">MDVIRVVLNTRALELLESLRCRKRLATGTATGLVLLGCGDRGPEPDPPWLDRLPRPGRADSNPDGCK</sequence>
<dbReference type="Proteomes" id="UP000027135">
    <property type="component" value="Unassembled WGS sequence"/>
</dbReference>
<reference evidence="2 3" key="1">
    <citation type="journal article" date="2014" name="Nat. Commun.">
        <title>Molecular traces of alternative social organization in a termite genome.</title>
        <authorList>
            <person name="Terrapon N."/>
            <person name="Li C."/>
            <person name="Robertson H.M."/>
            <person name="Ji L."/>
            <person name="Meng X."/>
            <person name="Booth W."/>
            <person name="Chen Z."/>
            <person name="Childers C.P."/>
            <person name="Glastad K.M."/>
            <person name="Gokhale K."/>
            <person name="Gowin J."/>
            <person name="Gronenberg W."/>
            <person name="Hermansen R.A."/>
            <person name="Hu H."/>
            <person name="Hunt B.G."/>
            <person name="Huylmans A.K."/>
            <person name="Khalil S.M."/>
            <person name="Mitchell R.D."/>
            <person name="Munoz-Torres M.C."/>
            <person name="Mustard J.A."/>
            <person name="Pan H."/>
            <person name="Reese J.T."/>
            <person name="Scharf M.E."/>
            <person name="Sun F."/>
            <person name="Vogel H."/>
            <person name="Xiao J."/>
            <person name="Yang W."/>
            <person name="Yang Z."/>
            <person name="Yang Z."/>
            <person name="Zhou J."/>
            <person name="Zhu J."/>
            <person name="Brent C.S."/>
            <person name="Elsik C.G."/>
            <person name="Goodisman M.A."/>
            <person name="Liberles D.A."/>
            <person name="Roe R.M."/>
            <person name="Vargo E.L."/>
            <person name="Vilcinskas A."/>
            <person name="Wang J."/>
            <person name="Bornberg-Bauer E."/>
            <person name="Korb J."/>
            <person name="Zhang G."/>
            <person name="Liebig J."/>
        </authorList>
    </citation>
    <scope>NUCLEOTIDE SEQUENCE [LARGE SCALE GENOMIC DNA]</scope>
    <source>
        <tissue evidence="2">Whole organism</tissue>
    </source>
</reference>
<evidence type="ECO:0000256" key="1">
    <source>
        <dbReference type="SAM" id="MobiDB-lite"/>
    </source>
</evidence>
<name>A0A067R290_ZOONE</name>
<evidence type="ECO:0000313" key="3">
    <source>
        <dbReference type="Proteomes" id="UP000027135"/>
    </source>
</evidence>
<accession>A0A067R290</accession>
<protein>
    <submittedName>
        <fullName evidence="2">Uncharacterized protein</fullName>
    </submittedName>
</protein>
<proteinExistence type="predicted"/>
<dbReference type="AlphaFoldDB" id="A0A067R290"/>
<feature type="region of interest" description="Disordered" evidence="1">
    <location>
        <begin position="38"/>
        <end position="67"/>
    </location>
</feature>
<evidence type="ECO:0000313" key="2">
    <source>
        <dbReference type="EMBL" id="KDR13035.1"/>
    </source>
</evidence>
<gene>
    <name evidence="2" type="ORF">L798_13303</name>
</gene>
<keyword evidence="3" id="KW-1185">Reference proteome</keyword>
<organism evidence="2 3">
    <name type="scientific">Zootermopsis nevadensis</name>
    <name type="common">Dampwood termite</name>
    <dbReference type="NCBI Taxonomy" id="136037"/>
    <lineage>
        <taxon>Eukaryota</taxon>
        <taxon>Metazoa</taxon>
        <taxon>Ecdysozoa</taxon>
        <taxon>Arthropoda</taxon>
        <taxon>Hexapoda</taxon>
        <taxon>Insecta</taxon>
        <taxon>Pterygota</taxon>
        <taxon>Neoptera</taxon>
        <taxon>Polyneoptera</taxon>
        <taxon>Dictyoptera</taxon>
        <taxon>Blattodea</taxon>
        <taxon>Blattoidea</taxon>
        <taxon>Termitoidae</taxon>
        <taxon>Termopsidae</taxon>
        <taxon>Zootermopsis</taxon>
    </lineage>
</organism>